<feature type="transmembrane region" description="Helical" evidence="8">
    <location>
        <begin position="355"/>
        <end position="375"/>
    </location>
</feature>
<evidence type="ECO:0000256" key="8">
    <source>
        <dbReference type="SAM" id="Phobius"/>
    </source>
</evidence>
<dbReference type="PIRSF" id="PIRSF004925">
    <property type="entry name" value="HcaT"/>
    <property type="match status" value="1"/>
</dbReference>
<dbReference type="InterPro" id="IPR024989">
    <property type="entry name" value="MFS_assoc_dom"/>
</dbReference>
<comment type="caution">
    <text evidence="10">The sequence shown here is derived from an EMBL/GenBank/DDBJ whole genome shotgun (WGS) entry which is preliminary data.</text>
</comment>
<evidence type="ECO:0000256" key="5">
    <source>
        <dbReference type="ARBA" id="ARBA00022692"/>
    </source>
</evidence>
<dbReference type="EMBL" id="BBIO01000005">
    <property type="protein sequence ID" value="GAK44799.1"/>
    <property type="molecule type" value="Genomic_DNA"/>
</dbReference>
<dbReference type="Proteomes" id="UP000028702">
    <property type="component" value="Unassembled WGS sequence"/>
</dbReference>
<dbReference type="eggNOG" id="COG2814">
    <property type="taxonomic scope" value="Bacteria"/>
</dbReference>
<dbReference type="Pfam" id="PF12832">
    <property type="entry name" value="MFS_1_like"/>
    <property type="match status" value="1"/>
</dbReference>
<feature type="transmembrane region" description="Helical" evidence="8">
    <location>
        <begin position="71"/>
        <end position="88"/>
    </location>
</feature>
<feature type="transmembrane region" description="Helical" evidence="8">
    <location>
        <begin position="235"/>
        <end position="254"/>
    </location>
</feature>
<feature type="transmembrane region" description="Helical" evidence="8">
    <location>
        <begin position="132"/>
        <end position="150"/>
    </location>
</feature>
<gene>
    <name evidence="10" type="ORF">M2A_1298</name>
</gene>
<dbReference type="SUPFAM" id="SSF103473">
    <property type="entry name" value="MFS general substrate transporter"/>
    <property type="match status" value="1"/>
</dbReference>
<comment type="subcellular location">
    <subcellularLocation>
        <location evidence="1">Cell inner membrane</location>
        <topology evidence="1">Multi-pass membrane protein</topology>
    </subcellularLocation>
</comment>
<keyword evidence="4" id="KW-0997">Cell inner membrane</keyword>
<feature type="transmembrane region" description="Helical" evidence="8">
    <location>
        <begin position="94"/>
        <end position="111"/>
    </location>
</feature>
<feature type="transmembrane region" description="Helical" evidence="8">
    <location>
        <begin position="196"/>
        <end position="223"/>
    </location>
</feature>
<dbReference type="PANTHER" id="PTHR23522:SF10">
    <property type="entry name" value="3-PHENYLPROPIONIC ACID TRANSPORTER-RELATED"/>
    <property type="match status" value="1"/>
</dbReference>
<keyword evidence="6 8" id="KW-1133">Transmembrane helix</keyword>
<dbReference type="GO" id="GO:0030395">
    <property type="term" value="F:lactose binding"/>
    <property type="evidence" value="ECO:0007669"/>
    <property type="project" value="TreeGrafter"/>
</dbReference>
<sequence>MPLAARLGLFYAAVFIFPGVHLPFFPVWLGAQALTPAQISIVLSGAMLLRILAGPALAFLADRAENRRGMMLALAAVSFCAAALYFLADGFLPIFLISLVLMTLYPSIIPMTESLAMRAVREEGMDYGRVRLWGSVSFIVASYAMGWWLLPGRESHILAAMLFGIALTFSVGFLLPAEGRKDSAAPPLSWANALKVLRHPVFLGFVLAAGLTQSSHAFLYAFGSLNWQRLGLSETLIGFLWALGVVAEISLFMASAWLARVFGPVGLVVLAAGAGVLRWLITAQEPGLAVLCFAQALHGLSFGAAHLGAMHFIARAVTPELAATAQSLYAAVSGGIMMAGFMALSGPLYEAAQSTGFYVMAGVALMGAGAALVTWRRWQGGLLVDAA</sequence>
<dbReference type="NCBIfam" id="NF037955">
    <property type="entry name" value="mfs"/>
    <property type="match status" value="1"/>
</dbReference>
<evidence type="ECO:0000259" key="9">
    <source>
        <dbReference type="Pfam" id="PF12832"/>
    </source>
</evidence>
<dbReference type="PANTHER" id="PTHR23522">
    <property type="entry name" value="BLL5896 PROTEIN"/>
    <property type="match status" value="1"/>
</dbReference>
<dbReference type="GO" id="GO:0015528">
    <property type="term" value="F:lactose:proton symporter activity"/>
    <property type="evidence" value="ECO:0007669"/>
    <property type="project" value="TreeGrafter"/>
</dbReference>
<keyword evidence="5 8" id="KW-0812">Transmembrane</keyword>
<dbReference type="RefSeq" id="WP_052379254.1">
    <property type="nucleotide sequence ID" value="NZ_BBIO01000005.1"/>
</dbReference>
<dbReference type="GO" id="GO:0005886">
    <property type="term" value="C:plasma membrane"/>
    <property type="evidence" value="ECO:0007669"/>
    <property type="project" value="UniProtKB-SubCell"/>
</dbReference>
<feature type="transmembrane region" description="Helical" evidence="8">
    <location>
        <begin position="156"/>
        <end position="175"/>
    </location>
</feature>
<keyword evidence="3" id="KW-1003">Cell membrane</keyword>
<dbReference type="STRING" id="1333998.M2A_1298"/>
<feature type="transmembrane region" description="Helical" evidence="8">
    <location>
        <begin position="261"/>
        <end position="281"/>
    </location>
</feature>
<protein>
    <submittedName>
        <fullName evidence="10">Major facilitator transporter</fullName>
    </submittedName>
</protein>
<evidence type="ECO:0000256" key="3">
    <source>
        <dbReference type="ARBA" id="ARBA00022475"/>
    </source>
</evidence>
<organism evidence="10 11">
    <name type="scientific">Tepidicaulis marinus</name>
    <dbReference type="NCBI Taxonomy" id="1333998"/>
    <lineage>
        <taxon>Bacteria</taxon>
        <taxon>Pseudomonadati</taxon>
        <taxon>Pseudomonadota</taxon>
        <taxon>Alphaproteobacteria</taxon>
        <taxon>Hyphomicrobiales</taxon>
        <taxon>Parvibaculaceae</taxon>
        <taxon>Tepidicaulis</taxon>
    </lineage>
</organism>
<dbReference type="AlphaFoldDB" id="A0A081B9T1"/>
<name>A0A081B9T1_9HYPH</name>
<feature type="domain" description="Major facilitator superfamily associated" evidence="9">
    <location>
        <begin position="7"/>
        <end position="354"/>
    </location>
</feature>
<feature type="transmembrane region" description="Helical" evidence="8">
    <location>
        <begin position="328"/>
        <end position="349"/>
    </location>
</feature>
<evidence type="ECO:0000256" key="4">
    <source>
        <dbReference type="ARBA" id="ARBA00022519"/>
    </source>
</evidence>
<dbReference type="InterPro" id="IPR036259">
    <property type="entry name" value="MFS_trans_sf"/>
</dbReference>
<evidence type="ECO:0000256" key="1">
    <source>
        <dbReference type="ARBA" id="ARBA00004429"/>
    </source>
</evidence>
<evidence type="ECO:0000313" key="10">
    <source>
        <dbReference type="EMBL" id="GAK44799.1"/>
    </source>
</evidence>
<evidence type="ECO:0000313" key="11">
    <source>
        <dbReference type="Proteomes" id="UP000028702"/>
    </source>
</evidence>
<evidence type="ECO:0000256" key="6">
    <source>
        <dbReference type="ARBA" id="ARBA00022989"/>
    </source>
</evidence>
<feature type="transmembrane region" description="Helical" evidence="8">
    <location>
        <begin position="287"/>
        <end position="307"/>
    </location>
</feature>
<evidence type="ECO:0000256" key="2">
    <source>
        <dbReference type="ARBA" id="ARBA00022448"/>
    </source>
</evidence>
<keyword evidence="7 8" id="KW-0472">Membrane</keyword>
<dbReference type="InterPro" id="IPR026032">
    <property type="entry name" value="HcaT-like"/>
</dbReference>
<keyword evidence="11" id="KW-1185">Reference proteome</keyword>
<accession>A0A081B9T1</accession>
<evidence type="ECO:0000256" key="7">
    <source>
        <dbReference type="ARBA" id="ARBA00023136"/>
    </source>
</evidence>
<proteinExistence type="predicted"/>
<feature type="transmembrane region" description="Helical" evidence="8">
    <location>
        <begin position="7"/>
        <end position="31"/>
    </location>
</feature>
<feature type="transmembrane region" description="Helical" evidence="8">
    <location>
        <begin position="37"/>
        <end position="59"/>
    </location>
</feature>
<reference evidence="10 11" key="1">
    <citation type="submission" date="2014-07" db="EMBL/GenBank/DDBJ databases">
        <title>Tepidicaulis marinum gen. nov., sp. nov., a novel marine bacterium denitrifying nitrate to nitrous oxide strictly under microaerobic conditions.</title>
        <authorList>
            <person name="Takeuchi M."/>
            <person name="Yamagishi T."/>
            <person name="Kamagata Y."/>
            <person name="Oshima K."/>
            <person name="Hattori M."/>
            <person name="Katayama T."/>
            <person name="Hanada S."/>
            <person name="Tamaki H."/>
            <person name="Marumo K."/>
            <person name="Maeda H."/>
            <person name="Nedachi M."/>
            <person name="Iwasaki W."/>
            <person name="Suwa Y."/>
            <person name="Sakata S."/>
        </authorList>
    </citation>
    <scope>NUCLEOTIDE SEQUENCE [LARGE SCALE GENOMIC DNA]</scope>
    <source>
        <strain evidence="10 11">MA2</strain>
    </source>
</reference>
<keyword evidence="2" id="KW-0813">Transport</keyword>
<dbReference type="Gene3D" id="1.20.1250.20">
    <property type="entry name" value="MFS general substrate transporter like domains"/>
    <property type="match status" value="2"/>
</dbReference>